<feature type="domain" description="Carbohydrate kinase PfkB" evidence="12">
    <location>
        <begin position="28"/>
        <end position="315"/>
    </location>
</feature>
<dbReference type="GO" id="GO:0004747">
    <property type="term" value="F:ribokinase activity"/>
    <property type="evidence" value="ECO:0007669"/>
    <property type="project" value="UniProtKB-EC"/>
</dbReference>
<dbReference type="InterPro" id="IPR011877">
    <property type="entry name" value="Ribokinase"/>
</dbReference>
<evidence type="ECO:0000256" key="8">
    <source>
        <dbReference type="ARBA" id="ARBA00022840"/>
    </source>
</evidence>
<dbReference type="InterPro" id="IPR002139">
    <property type="entry name" value="Ribo/fructo_kinase"/>
</dbReference>
<evidence type="ECO:0000256" key="1">
    <source>
        <dbReference type="ARBA" id="ARBA00010688"/>
    </source>
</evidence>
<evidence type="ECO:0000256" key="4">
    <source>
        <dbReference type="ARBA" id="ARBA00022679"/>
    </source>
</evidence>
<keyword evidence="7" id="KW-0418">Kinase</keyword>
<protein>
    <recommendedName>
        <fullName evidence="3">Ribokinase</fullName>
        <ecNumber evidence="2">2.7.1.15</ecNumber>
    </recommendedName>
</protein>
<evidence type="ECO:0000256" key="6">
    <source>
        <dbReference type="ARBA" id="ARBA00022741"/>
    </source>
</evidence>
<dbReference type="InterPro" id="IPR029056">
    <property type="entry name" value="Ribokinase-like"/>
</dbReference>
<evidence type="ECO:0000256" key="7">
    <source>
        <dbReference type="ARBA" id="ARBA00022777"/>
    </source>
</evidence>
<evidence type="ECO:0000259" key="12">
    <source>
        <dbReference type="Pfam" id="PF00294"/>
    </source>
</evidence>
<keyword evidence="14" id="KW-1185">Reference proteome</keyword>
<evidence type="ECO:0000256" key="11">
    <source>
        <dbReference type="ARBA" id="ARBA00023277"/>
    </source>
</evidence>
<proteinExistence type="inferred from homology"/>
<dbReference type="PRINTS" id="PR00990">
    <property type="entry name" value="RIBOKINASE"/>
</dbReference>
<dbReference type="Pfam" id="PF00294">
    <property type="entry name" value="PfkB"/>
    <property type="match status" value="1"/>
</dbReference>
<keyword evidence="8" id="KW-0067">ATP-binding</keyword>
<dbReference type="SUPFAM" id="SSF53613">
    <property type="entry name" value="Ribokinase-like"/>
    <property type="match status" value="1"/>
</dbReference>
<evidence type="ECO:0000313" key="13">
    <source>
        <dbReference type="EMBL" id="MDX6806006.1"/>
    </source>
</evidence>
<comment type="similarity">
    <text evidence="1">Belongs to the carbohydrate kinase PfkB family.</text>
</comment>
<evidence type="ECO:0000256" key="5">
    <source>
        <dbReference type="ARBA" id="ARBA00022723"/>
    </source>
</evidence>
<evidence type="ECO:0000256" key="3">
    <source>
        <dbReference type="ARBA" id="ARBA00016943"/>
    </source>
</evidence>
<dbReference type="EMBL" id="JAXAFJ010000003">
    <property type="protein sequence ID" value="MDX6806006.1"/>
    <property type="molecule type" value="Genomic_DNA"/>
</dbReference>
<dbReference type="InterPro" id="IPR011611">
    <property type="entry name" value="PfkB_dom"/>
</dbReference>
<dbReference type="PANTHER" id="PTHR10584">
    <property type="entry name" value="SUGAR KINASE"/>
    <property type="match status" value="1"/>
</dbReference>
<keyword evidence="9" id="KW-0460">Magnesium</keyword>
<gene>
    <name evidence="13" type="ORF">SCD90_08010</name>
</gene>
<organism evidence="13 14">
    <name type="scientific">Terrihabitans rhizophilus</name>
    <dbReference type="NCBI Taxonomy" id="3092662"/>
    <lineage>
        <taxon>Bacteria</taxon>
        <taxon>Pseudomonadati</taxon>
        <taxon>Pseudomonadota</taxon>
        <taxon>Alphaproteobacteria</taxon>
        <taxon>Hyphomicrobiales</taxon>
        <taxon>Terrihabitans</taxon>
    </lineage>
</organism>
<dbReference type="Gene3D" id="3.40.1190.20">
    <property type="match status" value="1"/>
</dbReference>
<name>A0ABU4RN34_9HYPH</name>
<keyword evidence="10" id="KW-0630">Potassium</keyword>
<keyword evidence="4 13" id="KW-0808">Transferase</keyword>
<dbReference type="EC" id="2.7.1.15" evidence="2"/>
<dbReference type="PANTHER" id="PTHR10584:SF166">
    <property type="entry name" value="RIBOKINASE"/>
    <property type="match status" value="1"/>
</dbReference>
<comment type="caution">
    <text evidence="13">The sequence shown here is derived from an EMBL/GenBank/DDBJ whole genome shotgun (WGS) entry which is preliminary data.</text>
</comment>
<reference evidence="13 14" key="1">
    <citation type="submission" date="2023-11" db="EMBL/GenBank/DDBJ databases">
        <authorList>
            <person name="Bao R."/>
        </authorList>
    </citation>
    <scope>NUCLEOTIDE SEQUENCE [LARGE SCALE GENOMIC DNA]</scope>
    <source>
        <strain evidence="13 14">PJ23</strain>
    </source>
</reference>
<evidence type="ECO:0000256" key="2">
    <source>
        <dbReference type="ARBA" id="ARBA00012035"/>
    </source>
</evidence>
<dbReference type="Proteomes" id="UP001274321">
    <property type="component" value="Unassembled WGS sequence"/>
</dbReference>
<evidence type="ECO:0000256" key="9">
    <source>
        <dbReference type="ARBA" id="ARBA00022842"/>
    </source>
</evidence>
<evidence type="ECO:0000256" key="10">
    <source>
        <dbReference type="ARBA" id="ARBA00022958"/>
    </source>
</evidence>
<keyword evidence="11" id="KW-0119">Carbohydrate metabolism</keyword>
<dbReference type="CDD" id="cd01174">
    <property type="entry name" value="ribokinase"/>
    <property type="match status" value="1"/>
</dbReference>
<sequence length="333" mass="34209">MNNGGDQTVSRCQVRGPMSDPPCAFVIASFVVACCARVPRMPTAGESAAALSVLVEPGGKGFNVALGLHRLGIAVAGILATGNDAFGDMATKALSDFGLPGIRVLEKDGSTGTGVGISDEAGDNRVAIGLGANLLLAKEDMARGLYGASLVIGQFETCDEVLIEAFSMARSSGVETVLNPSPFRAISGRLLGLVSTLIVNEVEAEQFGRQSGLDVGNGAEGYGALADVVLSSGPGTLIVTCGDRGLIAFRRSHPPCRVPAFSVPCVDPLGAGDAFTAAFCASLLRGEDFEDCLRAGSASGAFCVQRHGVIQGLPTTADLSTLLDQHKAQVRRR</sequence>
<keyword evidence="6" id="KW-0547">Nucleotide-binding</keyword>
<evidence type="ECO:0000313" key="14">
    <source>
        <dbReference type="Proteomes" id="UP001274321"/>
    </source>
</evidence>
<dbReference type="PROSITE" id="PS00583">
    <property type="entry name" value="PFKB_KINASES_1"/>
    <property type="match status" value="1"/>
</dbReference>
<accession>A0ABU4RN34</accession>
<keyword evidence="5" id="KW-0479">Metal-binding</keyword>
<dbReference type="InterPro" id="IPR002173">
    <property type="entry name" value="Carboh/pur_kinase_PfkB_CS"/>
</dbReference>